<sequence length="218" mass="23309">MKKLFFTLALGLFVNLSFAQNEAESIVNQDSTDNADTIKAIFGGYGGPFVGATTLNKDLAIIVGGRGGFIMNHRFVFGGIGGAIIGTKEQSANIYQFDSTGINKTDTIAGSRSISMGTGGVYFEYIINYNSPVHISIPINIQVGGVSAGKKNSAGENEDDLKIKTSSVFIVEPGISFEFNVNSFFIPSFNVGYRFVTGSYSKELSGVYGALMFKFGSF</sequence>
<accession>D9PHT4</accession>
<evidence type="ECO:0008006" key="2">
    <source>
        <dbReference type="Google" id="ProtNLM"/>
    </source>
</evidence>
<protein>
    <recommendedName>
        <fullName evidence="2">Outer membrane protein beta-barrel domain-containing protein</fullName>
    </recommendedName>
</protein>
<dbReference type="EMBL" id="ADZX01000391">
    <property type="protein sequence ID" value="EFK96882.1"/>
    <property type="molecule type" value="Genomic_DNA"/>
</dbReference>
<dbReference type="AlphaFoldDB" id="D9PHT4"/>
<gene>
    <name evidence="1" type="ORF">LDC_1086</name>
</gene>
<name>D9PHT4_9ZZZZ</name>
<proteinExistence type="predicted"/>
<comment type="caution">
    <text evidence="1">The sequence shown here is derived from an EMBL/GenBank/DDBJ whole genome shotgun (WGS) entry which is preliminary data.</text>
</comment>
<organism evidence="1">
    <name type="scientific">sediment metagenome</name>
    <dbReference type="NCBI Taxonomy" id="749907"/>
    <lineage>
        <taxon>unclassified sequences</taxon>
        <taxon>metagenomes</taxon>
        <taxon>ecological metagenomes</taxon>
    </lineage>
</organism>
<evidence type="ECO:0000313" key="1">
    <source>
        <dbReference type="EMBL" id="EFK96882.1"/>
    </source>
</evidence>
<reference evidence="1" key="1">
    <citation type="submission" date="2010-07" db="EMBL/GenBank/DDBJ databases">
        <authorList>
            <consortium name="CONSOLIDER consortium CSD2007-00005"/>
            <person name="Guazzaroni M.-E."/>
            <person name="Richter M."/>
            <person name="Garcia-Salamanca A."/>
            <person name="Yarza P."/>
            <person name="Ferrer M."/>
        </authorList>
    </citation>
    <scope>NUCLEOTIDE SEQUENCE</scope>
</reference>
<reference evidence="1" key="2">
    <citation type="journal article" date="2011" name="Microb. Ecol.">
        <title>Taxonomic and Functional Metagenomic Profiling of the Microbial Community in the Anoxic Sediment of a Sub-saline Shallow Lake (Laguna de Carrizo, Central Spain).</title>
        <authorList>
            <person name="Ferrer M."/>
            <person name="Guazzaroni M.E."/>
            <person name="Richter M."/>
            <person name="Garcia-Salamanca A."/>
            <person name="Yarza P."/>
            <person name="Suarez-Suarez A."/>
            <person name="Solano J."/>
            <person name="Alcaide M."/>
            <person name="van Dillewijn P."/>
            <person name="Molina-Henares M.A."/>
            <person name="Lopez-Cortes N."/>
            <person name="Al-Ramahi Y."/>
            <person name="Guerrero C."/>
            <person name="Acosta A."/>
            <person name="de Eugenio L.I."/>
            <person name="Martinez V."/>
            <person name="Marques S."/>
            <person name="Rojo F."/>
            <person name="Santero E."/>
            <person name="Genilloud O."/>
            <person name="Perez-Perez J."/>
            <person name="Rossello-Mora R."/>
            <person name="Ramos J.L."/>
        </authorList>
    </citation>
    <scope>NUCLEOTIDE SEQUENCE</scope>
</reference>